<evidence type="ECO:0008006" key="3">
    <source>
        <dbReference type="Google" id="ProtNLM"/>
    </source>
</evidence>
<dbReference type="KEGG" id="mmor:MMOR_52430"/>
<reference evidence="1 2" key="1">
    <citation type="journal article" date="2019" name="Emerg. Microbes Infect.">
        <title>Comprehensive subspecies identification of 175 nontuberculous mycobacteria species based on 7547 genomic profiles.</title>
        <authorList>
            <person name="Matsumoto Y."/>
            <person name="Kinjo T."/>
            <person name="Motooka D."/>
            <person name="Nabeya D."/>
            <person name="Jung N."/>
            <person name="Uechi K."/>
            <person name="Horii T."/>
            <person name="Iida T."/>
            <person name="Fujita J."/>
            <person name="Nakamura S."/>
        </authorList>
    </citation>
    <scope>NUCLEOTIDE SEQUENCE [LARGE SCALE GENOMIC DNA]</scope>
    <source>
        <strain evidence="1 2">JCM 6375</strain>
    </source>
</reference>
<organism evidence="1 2">
    <name type="scientific">Mycolicibacterium moriokaense</name>
    <dbReference type="NCBI Taxonomy" id="39691"/>
    <lineage>
        <taxon>Bacteria</taxon>
        <taxon>Bacillati</taxon>
        <taxon>Actinomycetota</taxon>
        <taxon>Actinomycetes</taxon>
        <taxon>Mycobacteriales</taxon>
        <taxon>Mycobacteriaceae</taxon>
        <taxon>Mycolicibacterium</taxon>
    </lineage>
</organism>
<dbReference type="RefSeq" id="WP_083153978.1">
    <property type="nucleotide sequence ID" value="NZ_AP022560.1"/>
</dbReference>
<dbReference type="Pfam" id="PF09355">
    <property type="entry name" value="Phage_Gp19"/>
    <property type="match status" value="1"/>
</dbReference>
<keyword evidence="2" id="KW-1185">Reference proteome</keyword>
<protein>
    <recommendedName>
        <fullName evidence="3">Head-to-tail adaptor</fullName>
    </recommendedName>
</protein>
<sequence length="123" mass="13219">MTYASASDVSARLGRELTPEETTLVNTRLADAERMLSRRVDLAAGISAGTFTQADVVQVEADMVLRIVRNPEGHVSETDGSYSYMLSYSVASGKLEVLPEEWETLGVRTGGPMVLYPSFGGSA</sequence>
<evidence type="ECO:0000313" key="1">
    <source>
        <dbReference type="EMBL" id="BBX04307.1"/>
    </source>
</evidence>
<name>A0AAD1M7V2_9MYCO</name>
<dbReference type="Proteomes" id="UP000466681">
    <property type="component" value="Chromosome"/>
</dbReference>
<dbReference type="InterPro" id="IPR018963">
    <property type="entry name" value="Mycophage_D29_Gp19"/>
</dbReference>
<accession>A0AAD1M7V2</accession>
<proteinExistence type="predicted"/>
<dbReference type="EMBL" id="AP022560">
    <property type="protein sequence ID" value="BBX04307.1"/>
    <property type="molecule type" value="Genomic_DNA"/>
</dbReference>
<evidence type="ECO:0000313" key="2">
    <source>
        <dbReference type="Proteomes" id="UP000466681"/>
    </source>
</evidence>
<gene>
    <name evidence="1" type="ORF">MMOR_52430</name>
</gene>
<dbReference type="AlphaFoldDB" id="A0AAD1M7V2"/>